<feature type="site" description="Important for substrate specificity" evidence="3">
    <location>
        <position position="13"/>
    </location>
</feature>
<dbReference type="AlphaFoldDB" id="F7YY89"/>
<keyword evidence="3" id="KW-0963">Cytoplasm</keyword>
<dbReference type="PANTHER" id="PTHR43213">
    <property type="entry name" value="BIFUNCTIONAL DTTP/UTP PYROPHOSPHATASE/METHYLTRANSFERASE PROTEIN-RELATED"/>
    <property type="match status" value="1"/>
</dbReference>
<dbReference type="GO" id="GO:0036221">
    <property type="term" value="F:UTP diphosphatase activity"/>
    <property type="evidence" value="ECO:0007669"/>
    <property type="project" value="RHEA"/>
</dbReference>
<feature type="site" description="Important for substrate specificity" evidence="3">
    <location>
        <position position="150"/>
    </location>
</feature>
<dbReference type="eggNOG" id="COG0424">
    <property type="taxonomic scope" value="Bacteria"/>
</dbReference>
<evidence type="ECO:0000256" key="1">
    <source>
        <dbReference type="ARBA" id="ARBA00001968"/>
    </source>
</evidence>
<comment type="function">
    <text evidence="3">Nucleoside triphosphate pyrophosphatase that hydrolyzes dTTP and UTP. May have a dual role in cell division arrest and in preventing the incorporation of modified nucleotides into cellular nucleic acids.</text>
</comment>
<sequence>MQPRLILASTSPRRRKLLKIFLKEFEIVDPQIPEIPESSAEETARKLSLLKALSVFERNPDAIVIGADTVVEIDGKILGKPENPNEAKQQLLTLSGRWHTVHTAVAVVNKLEVWQKHFVAKVKFRKVPNDFIDFYANNFSVGKAGSYGLQDLGAVFVEHIVGDPYVVIGLPIGELALYLKKKGWWNFETTREDDQSWF</sequence>
<dbReference type="SUPFAM" id="SSF52972">
    <property type="entry name" value="ITPase-like"/>
    <property type="match status" value="1"/>
</dbReference>
<name>F7YY89_9THEM</name>
<dbReference type="OrthoDB" id="9807767at2"/>
<dbReference type="EMBL" id="CP002351">
    <property type="protein sequence ID" value="AEH50910.1"/>
    <property type="molecule type" value="Genomic_DNA"/>
</dbReference>
<dbReference type="EC" id="3.6.1.9" evidence="3"/>
<dbReference type="PANTHER" id="PTHR43213:SF5">
    <property type="entry name" value="BIFUNCTIONAL DTTP_UTP PYROPHOSPHATASE_METHYLTRANSFERASE PROTEIN-RELATED"/>
    <property type="match status" value="1"/>
</dbReference>
<feature type="active site" description="Proton acceptor" evidence="3">
    <location>
        <position position="68"/>
    </location>
</feature>
<dbReference type="PATRIC" id="fig|688269.3.peg.850"/>
<keyword evidence="2 3" id="KW-0378">Hydrolase</keyword>
<dbReference type="GO" id="GO:0009117">
    <property type="term" value="P:nucleotide metabolic process"/>
    <property type="evidence" value="ECO:0007669"/>
    <property type="project" value="UniProtKB-KW"/>
</dbReference>
<feature type="site" description="Important for substrate specificity" evidence="3">
    <location>
        <position position="69"/>
    </location>
</feature>
<dbReference type="Gene3D" id="3.90.950.10">
    <property type="match status" value="1"/>
</dbReference>
<dbReference type="Proteomes" id="UP000006804">
    <property type="component" value="Chromosome"/>
</dbReference>
<dbReference type="PIRSF" id="PIRSF006305">
    <property type="entry name" value="Maf"/>
    <property type="match status" value="1"/>
</dbReference>
<keyword evidence="3" id="KW-0546">Nucleotide metabolism</keyword>
<comment type="similarity">
    <text evidence="3">Belongs to the Maf family. YhdE subfamily.</text>
</comment>
<comment type="subcellular location">
    <subcellularLocation>
        <location evidence="3">Cytoplasm</location>
    </subcellularLocation>
</comment>
<accession>F7YY89</accession>
<dbReference type="Pfam" id="PF02545">
    <property type="entry name" value="Maf"/>
    <property type="match status" value="1"/>
</dbReference>
<dbReference type="CDD" id="cd00555">
    <property type="entry name" value="Maf"/>
    <property type="match status" value="1"/>
</dbReference>
<evidence type="ECO:0000256" key="2">
    <source>
        <dbReference type="ARBA" id="ARBA00022801"/>
    </source>
</evidence>
<dbReference type="InterPro" id="IPR029001">
    <property type="entry name" value="ITPase-like_fam"/>
</dbReference>
<dbReference type="STRING" id="688269.Theth_0826"/>
<comment type="catalytic activity">
    <reaction evidence="3">
        <text>dTTP + H2O = dTMP + diphosphate + H(+)</text>
        <dbReference type="Rhea" id="RHEA:28534"/>
        <dbReference type="ChEBI" id="CHEBI:15377"/>
        <dbReference type="ChEBI" id="CHEBI:15378"/>
        <dbReference type="ChEBI" id="CHEBI:33019"/>
        <dbReference type="ChEBI" id="CHEBI:37568"/>
        <dbReference type="ChEBI" id="CHEBI:63528"/>
        <dbReference type="EC" id="3.6.1.9"/>
    </reaction>
</comment>
<organism evidence="4 5">
    <name type="scientific">Pseudothermotoga thermarum DSM 5069</name>
    <dbReference type="NCBI Taxonomy" id="688269"/>
    <lineage>
        <taxon>Bacteria</taxon>
        <taxon>Thermotogati</taxon>
        <taxon>Thermotogota</taxon>
        <taxon>Thermotogae</taxon>
        <taxon>Thermotogales</taxon>
        <taxon>Thermotogaceae</taxon>
        <taxon>Pseudothermotoga</taxon>
    </lineage>
</organism>
<gene>
    <name evidence="4" type="ORF">Theth_0826</name>
</gene>
<keyword evidence="5" id="KW-1185">Reference proteome</keyword>
<dbReference type="InterPro" id="IPR003697">
    <property type="entry name" value="Maf-like"/>
</dbReference>
<dbReference type="KEGG" id="tta:Theth_0826"/>
<dbReference type="HOGENOM" id="CLU_040416_0_0_0"/>
<comment type="cofactor">
    <cofactor evidence="1 3">
        <name>a divalent metal cation</name>
        <dbReference type="ChEBI" id="CHEBI:60240"/>
    </cofactor>
</comment>
<dbReference type="GO" id="GO:0036218">
    <property type="term" value="F:dTTP diphosphatase activity"/>
    <property type="evidence" value="ECO:0007669"/>
    <property type="project" value="RHEA"/>
</dbReference>
<dbReference type="NCBIfam" id="TIGR00172">
    <property type="entry name" value="maf"/>
    <property type="match status" value="1"/>
</dbReference>
<evidence type="ECO:0000256" key="3">
    <source>
        <dbReference type="HAMAP-Rule" id="MF_00528"/>
    </source>
</evidence>
<dbReference type="RefSeq" id="WP_013932132.1">
    <property type="nucleotide sequence ID" value="NC_015707.1"/>
</dbReference>
<proteinExistence type="inferred from homology"/>
<dbReference type="GO" id="GO:0005737">
    <property type="term" value="C:cytoplasm"/>
    <property type="evidence" value="ECO:0007669"/>
    <property type="project" value="UniProtKB-SubCell"/>
</dbReference>
<reference evidence="4 5" key="1">
    <citation type="submission" date="2010-11" db="EMBL/GenBank/DDBJ databases">
        <title>The complete genome of Thermotoga thermarum DSM 5069.</title>
        <authorList>
            <consortium name="US DOE Joint Genome Institute (JGI-PGF)"/>
            <person name="Lucas S."/>
            <person name="Copeland A."/>
            <person name="Lapidus A."/>
            <person name="Bruce D."/>
            <person name="Goodwin L."/>
            <person name="Pitluck S."/>
            <person name="Kyrpides N."/>
            <person name="Mavromatis K."/>
            <person name="Ivanova N."/>
            <person name="Zeytun A."/>
            <person name="Brettin T."/>
            <person name="Detter J.C."/>
            <person name="Tapia R."/>
            <person name="Han C."/>
            <person name="Land M."/>
            <person name="Hauser L."/>
            <person name="Markowitz V."/>
            <person name="Cheng J.-F."/>
            <person name="Hugenholtz P."/>
            <person name="Woyke T."/>
            <person name="Wu D."/>
            <person name="Spring S."/>
            <person name="Schroeder M."/>
            <person name="Brambilla E."/>
            <person name="Klenk H.-P."/>
            <person name="Eisen J.A."/>
        </authorList>
    </citation>
    <scope>NUCLEOTIDE SEQUENCE [LARGE SCALE GENOMIC DNA]</scope>
    <source>
        <strain evidence="4 5">DSM 5069</strain>
    </source>
</reference>
<dbReference type="HAMAP" id="MF_00528">
    <property type="entry name" value="Maf"/>
    <property type="match status" value="1"/>
</dbReference>
<comment type="catalytic activity">
    <reaction evidence="3">
        <text>UTP + H2O = UMP + diphosphate + H(+)</text>
        <dbReference type="Rhea" id="RHEA:29395"/>
        <dbReference type="ChEBI" id="CHEBI:15377"/>
        <dbReference type="ChEBI" id="CHEBI:15378"/>
        <dbReference type="ChEBI" id="CHEBI:33019"/>
        <dbReference type="ChEBI" id="CHEBI:46398"/>
        <dbReference type="ChEBI" id="CHEBI:57865"/>
        <dbReference type="EC" id="3.6.1.9"/>
    </reaction>
</comment>
<evidence type="ECO:0000313" key="5">
    <source>
        <dbReference type="Proteomes" id="UP000006804"/>
    </source>
</evidence>
<protein>
    <recommendedName>
        <fullName evidence="3">dTTP/UTP pyrophosphatase</fullName>
        <shortName evidence="3">dTTPase/UTPase</shortName>
        <ecNumber evidence="3">3.6.1.9</ecNumber>
    </recommendedName>
    <alternativeName>
        <fullName evidence="3">Nucleoside triphosphate pyrophosphatase</fullName>
    </alternativeName>
    <alternativeName>
        <fullName evidence="3">Nucleotide pyrophosphatase</fullName>
        <shortName evidence="3">Nucleotide PPase</shortName>
    </alternativeName>
</protein>
<comment type="caution">
    <text evidence="3">Lacks conserved residue(s) required for the propagation of feature annotation.</text>
</comment>
<evidence type="ECO:0000313" key="4">
    <source>
        <dbReference type="EMBL" id="AEH50910.1"/>
    </source>
</evidence>